<dbReference type="PANTHER" id="PTHR12994:SF17">
    <property type="entry name" value="LD30995P"/>
    <property type="match status" value="1"/>
</dbReference>
<keyword evidence="2" id="KW-1185">Reference proteome</keyword>
<dbReference type="EMBL" id="CP014143">
    <property type="protein sequence ID" value="AOS97431.1"/>
    <property type="molecule type" value="Genomic_DNA"/>
</dbReference>
<dbReference type="PANTHER" id="PTHR12994">
    <property type="entry name" value="SECERNIN"/>
    <property type="match status" value="1"/>
</dbReference>
<gene>
    <name evidence="1" type="ORF">AUP74_02001</name>
</gene>
<dbReference type="GO" id="GO:0016805">
    <property type="term" value="F:dipeptidase activity"/>
    <property type="evidence" value="ECO:0007669"/>
    <property type="project" value="InterPro"/>
</dbReference>
<dbReference type="AlphaFoldDB" id="A0A1C9W8F1"/>
<dbReference type="KEGG" id="micc:AUP74_02001"/>
<dbReference type="GO" id="GO:0070004">
    <property type="term" value="F:cysteine-type exopeptidase activity"/>
    <property type="evidence" value="ECO:0007669"/>
    <property type="project" value="InterPro"/>
</dbReference>
<protein>
    <submittedName>
        <fullName evidence="1">Uncharacterized protein</fullName>
    </submittedName>
</protein>
<dbReference type="GO" id="GO:0006508">
    <property type="term" value="P:proteolysis"/>
    <property type="evidence" value="ECO:0007669"/>
    <property type="project" value="InterPro"/>
</dbReference>
<organism evidence="1 2">
    <name type="scientific">Microbulbifer aggregans</name>
    <dbReference type="NCBI Taxonomy" id="1769779"/>
    <lineage>
        <taxon>Bacteria</taxon>
        <taxon>Pseudomonadati</taxon>
        <taxon>Pseudomonadota</taxon>
        <taxon>Gammaproteobacteria</taxon>
        <taxon>Cellvibrionales</taxon>
        <taxon>Microbulbiferaceae</taxon>
        <taxon>Microbulbifer</taxon>
    </lineage>
</organism>
<accession>A0A1C9W8F1</accession>
<dbReference type="STRING" id="1769779.AUP74_02001"/>
<evidence type="ECO:0000313" key="2">
    <source>
        <dbReference type="Proteomes" id="UP000095672"/>
    </source>
</evidence>
<sequence length="405" mass="43814">MCDTLVWRGQGETWLAKNSDRDPYEAQRVEVVPAVRGDRTANLRCTWIEIPQVPDRHACIIGRPAWMWGAEMGVNACGVAIGNEAIFSRRVLKSGAALLGMDLVRLGLERASTAEEALDVIIGLLQAHGQGGPAGFSQRDFRYDNSFLIADSGSAWKLETAGQQWAASRIDSFDSISNALTIDTGADRIPPDLVAVQAGGESFRRRFDTWLRPFFGASRRRRAASLNALGSLPDSGVGFREFAAILRQHRKACPSGNGDLCMHAAPVNSPLAFLRPSQTTNAMIVQLSEHGPRVSFTGTAATCSSLFMPVEFTGGWQVCAQDRWEQHRVAMASAIERGSSASLLGGIEAAEAEIFAAIEAGELCEAETLAITHSAALFGLRLQGNTAPVNIQHEFKQKRSTEETS</sequence>
<dbReference type="Gene3D" id="3.60.60.10">
    <property type="entry name" value="Penicillin V Acylase, Chain A"/>
    <property type="match status" value="1"/>
</dbReference>
<dbReference type="RefSeq" id="WP_069947438.1">
    <property type="nucleotide sequence ID" value="NZ_CP014143.1"/>
</dbReference>
<dbReference type="InterPro" id="IPR005322">
    <property type="entry name" value="Peptidase_C69"/>
</dbReference>
<name>A0A1C9W8F1_9GAMM</name>
<dbReference type="PATRIC" id="fig|1769779.3.peg.2009"/>
<dbReference type="Proteomes" id="UP000095672">
    <property type="component" value="Chromosome"/>
</dbReference>
<proteinExistence type="predicted"/>
<reference evidence="2" key="1">
    <citation type="submission" date="2016-01" db="EMBL/GenBank/DDBJ databases">
        <title>Complete genome sequence of Microbulbifer sp. CCB-MM1, a halophile isolated from Matang Mangrove Forest, Perak.</title>
        <authorList>
            <person name="Moh T.H."/>
            <person name="Dinesh B."/>
            <person name="Lau N.-S."/>
            <person name="Go F."/>
            <person name="Alexander Chong S.-C."/>
        </authorList>
    </citation>
    <scope>NUCLEOTIDE SEQUENCE [LARGE SCALE GENOMIC DNA]</scope>
    <source>
        <strain evidence="2">CCB-MM1</strain>
    </source>
</reference>
<evidence type="ECO:0000313" key="1">
    <source>
        <dbReference type="EMBL" id="AOS97431.1"/>
    </source>
</evidence>
<dbReference type="OrthoDB" id="5147328at2"/>